<keyword evidence="2" id="KW-1185">Reference proteome</keyword>
<evidence type="ECO:0000313" key="1">
    <source>
        <dbReference type="EMBL" id="ALO15752.1"/>
    </source>
</evidence>
<accession>A0A0S2I087</accession>
<dbReference type="Proteomes" id="UP000064893">
    <property type="component" value="Chromosome"/>
</dbReference>
<sequence>MKINQFSKYIFWSYEEDSDLPEQEVIKRVLSYGEVQDLIKLSDILSESLINKVISAWQEKEKFAKRINFFQKIILEQ</sequence>
<dbReference type="KEGG" id="blq:L21SP5_02119"/>
<reference evidence="1 2" key="1">
    <citation type="submission" date="2015-11" db="EMBL/GenBank/DDBJ databases">
        <title>Description and complete genome sequence of a novel strain predominating in hypersaline microbial mats and representing a new family of the Bacteriodetes phylum.</title>
        <authorList>
            <person name="Spring S."/>
            <person name="Bunk B."/>
            <person name="Sproer C."/>
            <person name="Klenk H.-P."/>
        </authorList>
    </citation>
    <scope>NUCLEOTIDE SEQUENCE [LARGE SCALE GENOMIC DNA]</scope>
    <source>
        <strain evidence="1 2">L21-Spi-D4</strain>
    </source>
</reference>
<dbReference type="STRING" id="1307839.L21SP5_02119"/>
<dbReference type="RefSeq" id="WP_057953184.1">
    <property type="nucleotide sequence ID" value="NZ_CP013118.1"/>
</dbReference>
<organism evidence="1 2">
    <name type="scientific">Salinivirga cyanobacteriivorans</name>
    <dbReference type="NCBI Taxonomy" id="1307839"/>
    <lineage>
        <taxon>Bacteria</taxon>
        <taxon>Pseudomonadati</taxon>
        <taxon>Bacteroidota</taxon>
        <taxon>Bacteroidia</taxon>
        <taxon>Bacteroidales</taxon>
        <taxon>Salinivirgaceae</taxon>
        <taxon>Salinivirga</taxon>
    </lineage>
</organism>
<dbReference type="EMBL" id="CP013118">
    <property type="protein sequence ID" value="ALO15752.1"/>
    <property type="molecule type" value="Genomic_DNA"/>
</dbReference>
<name>A0A0S2I087_9BACT</name>
<dbReference type="AlphaFoldDB" id="A0A0S2I087"/>
<protein>
    <submittedName>
        <fullName evidence="1">Uncharacterized protein</fullName>
    </submittedName>
</protein>
<gene>
    <name evidence="1" type="ORF">L21SP5_02119</name>
</gene>
<proteinExistence type="predicted"/>
<evidence type="ECO:0000313" key="2">
    <source>
        <dbReference type="Proteomes" id="UP000064893"/>
    </source>
</evidence>